<protein>
    <submittedName>
        <fullName evidence="3">Alpha/beta hydrolase</fullName>
    </submittedName>
</protein>
<dbReference type="PANTHER" id="PTHR43039">
    <property type="entry name" value="ESTERASE-RELATED"/>
    <property type="match status" value="1"/>
</dbReference>
<feature type="domain" description="AB hydrolase-1" evidence="2">
    <location>
        <begin position="20"/>
        <end position="252"/>
    </location>
</feature>
<dbReference type="AlphaFoldDB" id="A0A5C4R3Z6"/>
<dbReference type="Proteomes" id="UP000304880">
    <property type="component" value="Unassembled WGS sequence"/>
</dbReference>
<accession>A0A5C4R3Z6</accession>
<name>A0A5C4R3Z6_9RHOB</name>
<dbReference type="InterPro" id="IPR029058">
    <property type="entry name" value="AB_hydrolase_fold"/>
</dbReference>
<dbReference type="GO" id="GO:0016787">
    <property type="term" value="F:hydrolase activity"/>
    <property type="evidence" value="ECO:0007669"/>
    <property type="project" value="UniProtKB-KW"/>
</dbReference>
<sequence>MHWRSIRRNNVTVRGDGEQTLVLAHGFGCDQNMWRALEPFLAGFRLVFFDYTGSGRSDLSQFDPVRHSQLEGFAEDLGEICDALDLRDATLVGHSVSSMIGLMAAIERPERFSKLIMVCPSPCFLNLPGYTGGFERADLEELLALMDRNYIGWATHLAPVVTGEPAGSELSQELSGSFCSTDPFTAKIFAEATFLSDHRGLLGHSPHPVLILQSARDVLAPPAVGDYLRSSLPQAQMEIIDADGHYLHMTHPEIVAQNIRHFVEVHTHV</sequence>
<dbReference type="SUPFAM" id="SSF53474">
    <property type="entry name" value="alpha/beta-Hydrolases"/>
    <property type="match status" value="1"/>
</dbReference>
<proteinExistence type="inferred from homology"/>
<keyword evidence="3" id="KW-0378">Hydrolase</keyword>
<evidence type="ECO:0000259" key="2">
    <source>
        <dbReference type="Pfam" id="PF00561"/>
    </source>
</evidence>
<evidence type="ECO:0000313" key="3">
    <source>
        <dbReference type="EMBL" id="TNH38636.1"/>
    </source>
</evidence>
<comment type="caution">
    <text evidence="3">The sequence shown here is derived from an EMBL/GenBank/DDBJ whole genome shotgun (WGS) entry which is preliminary data.</text>
</comment>
<dbReference type="Pfam" id="PF00561">
    <property type="entry name" value="Abhydrolase_1"/>
    <property type="match status" value="1"/>
</dbReference>
<evidence type="ECO:0000256" key="1">
    <source>
        <dbReference type="ARBA" id="ARBA00008645"/>
    </source>
</evidence>
<evidence type="ECO:0000313" key="4">
    <source>
        <dbReference type="Proteomes" id="UP000304880"/>
    </source>
</evidence>
<dbReference type="PRINTS" id="PR00111">
    <property type="entry name" value="ABHYDROLASE"/>
</dbReference>
<keyword evidence="4" id="KW-1185">Reference proteome</keyword>
<gene>
    <name evidence="3" type="ORF">FHD67_14315</name>
</gene>
<reference evidence="3 4" key="1">
    <citation type="submission" date="2019-06" db="EMBL/GenBank/DDBJ databases">
        <authorList>
            <person name="Li J."/>
        </authorList>
    </citation>
    <scope>NUCLEOTIDE SEQUENCE [LARGE SCALE GENOMIC DNA]</scope>
    <source>
        <strain evidence="3 4">CGMCC 1.8012</strain>
    </source>
</reference>
<dbReference type="InterPro" id="IPR000073">
    <property type="entry name" value="AB_hydrolase_1"/>
</dbReference>
<dbReference type="EMBL" id="VDDC01000026">
    <property type="protein sequence ID" value="TNH38636.1"/>
    <property type="molecule type" value="Genomic_DNA"/>
</dbReference>
<comment type="similarity">
    <text evidence="1">Belongs to the AB hydrolase superfamily.</text>
</comment>
<organism evidence="3 4">
    <name type="scientific">Paracoccus haeundaensis</name>
    <dbReference type="NCBI Taxonomy" id="225362"/>
    <lineage>
        <taxon>Bacteria</taxon>
        <taxon>Pseudomonadati</taxon>
        <taxon>Pseudomonadota</taxon>
        <taxon>Alphaproteobacteria</taxon>
        <taxon>Rhodobacterales</taxon>
        <taxon>Paracoccaceae</taxon>
        <taxon>Paracoccus</taxon>
    </lineage>
</organism>
<dbReference type="Gene3D" id="3.40.50.1820">
    <property type="entry name" value="alpha/beta hydrolase"/>
    <property type="match status" value="1"/>
</dbReference>